<comment type="cofactor">
    <cofactor evidence="3">
        <name>pyridoxal 5'-phosphate</name>
        <dbReference type="ChEBI" id="CHEBI:597326"/>
    </cofactor>
</comment>
<reference evidence="7 8" key="2">
    <citation type="submission" date="2007-10" db="EMBL/GenBank/DDBJ databases">
        <authorList>
            <person name="Fulton L."/>
            <person name="Clifton S."/>
            <person name="Fulton B."/>
            <person name="Xu J."/>
            <person name="Minx P."/>
            <person name="Pepin K.H."/>
            <person name="Johnson M."/>
            <person name="Thiruvilangam P."/>
            <person name="Bhonagiri V."/>
            <person name="Nash W.E."/>
            <person name="Wang C."/>
            <person name="Mardis E.R."/>
            <person name="Wilson R.K."/>
        </authorList>
    </citation>
    <scope>NUCLEOTIDE SEQUENCE [LARGE SCALE GENOMIC DNA]</scope>
    <source>
        <strain evidence="7 8">ATCC 27755</strain>
    </source>
</reference>
<keyword evidence="5" id="KW-0175">Coiled coil</keyword>
<evidence type="ECO:0000313" key="7">
    <source>
        <dbReference type="EMBL" id="EDR47058.1"/>
    </source>
</evidence>
<dbReference type="GO" id="GO:0030170">
    <property type="term" value="F:pyridoxal phosphate binding"/>
    <property type="evidence" value="ECO:0007669"/>
    <property type="project" value="UniProtKB-UniRule"/>
</dbReference>
<reference evidence="7 8" key="1">
    <citation type="submission" date="2007-10" db="EMBL/GenBank/DDBJ databases">
        <title>Draft genome sequence of Dorea formicigenerans(ATCC 27755).</title>
        <authorList>
            <person name="Sudarsanam P."/>
            <person name="Ley R."/>
            <person name="Guruge J."/>
            <person name="Turnbaugh P.J."/>
            <person name="Mahowald M."/>
            <person name="Liep D."/>
            <person name="Gordon J."/>
        </authorList>
    </citation>
    <scope>NUCLEOTIDE SEQUENCE [LARGE SCALE GENOMIC DNA]</scope>
    <source>
        <strain evidence="7 8">ATCC 27755</strain>
    </source>
</reference>
<dbReference type="FunFam" id="3.20.20.10:FF:000018">
    <property type="entry name" value="Pyridoxal phosphate homeostasis protein"/>
    <property type="match status" value="1"/>
</dbReference>
<feature type="domain" description="Alanine racemase N-terminal" evidence="6">
    <location>
        <begin position="15"/>
        <end position="236"/>
    </location>
</feature>
<dbReference type="EMBL" id="AAXA02000013">
    <property type="protein sequence ID" value="EDR47058.1"/>
    <property type="molecule type" value="Genomic_DNA"/>
</dbReference>
<comment type="similarity">
    <text evidence="2 4">Belongs to the pyridoxal phosphate-binding protein YggS/PROSC family.</text>
</comment>
<feature type="coiled-coil region" evidence="5">
    <location>
        <begin position="2"/>
        <end position="29"/>
    </location>
</feature>
<dbReference type="InterPro" id="IPR001608">
    <property type="entry name" value="Ala_racemase_N"/>
</dbReference>
<evidence type="ECO:0000256" key="1">
    <source>
        <dbReference type="ARBA" id="ARBA00022898"/>
    </source>
</evidence>
<dbReference type="SUPFAM" id="SSF51419">
    <property type="entry name" value="PLP-binding barrel"/>
    <property type="match status" value="1"/>
</dbReference>
<dbReference type="PROSITE" id="PS01211">
    <property type="entry name" value="UPF0001"/>
    <property type="match status" value="1"/>
</dbReference>
<accession>B0G5K8</accession>
<evidence type="ECO:0000313" key="8">
    <source>
        <dbReference type="Proteomes" id="UP000005359"/>
    </source>
</evidence>
<evidence type="ECO:0000256" key="4">
    <source>
        <dbReference type="RuleBase" id="RU004514"/>
    </source>
</evidence>
<dbReference type="eggNOG" id="COG0325">
    <property type="taxonomic scope" value="Bacteria"/>
</dbReference>
<dbReference type="PaxDb" id="411461-DORFOR_01549"/>
<dbReference type="NCBIfam" id="TIGR00044">
    <property type="entry name" value="YggS family pyridoxal phosphate-dependent enzyme"/>
    <property type="match status" value="1"/>
</dbReference>
<comment type="caution">
    <text evidence="7">The sequence shown here is derived from an EMBL/GenBank/DDBJ whole genome shotgun (WGS) entry which is preliminary data.</text>
</comment>
<comment type="function">
    <text evidence="2">Pyridoxal 5'-phosphate (PLP)-binding protein, which is involved in PLP homeostasis.</text>
</comment>
<protein>
    <recommendedName>
        <fullName evidence="2">Pyridoxal phosphate homeostasis protein</fullName>
        <shortName evidence="2">PLP homeostasis protein</shortName>
    </recommendedName>
</protein>
<dbReference type="PIRSF" id="PIRSF004848">
    <property type="entry name" value="YBL036c_PLPDEIII"/>
    <property type="match status" value="1"/>
</dbReference>
<evidence type="ECO:0000256" key="2">
    <source>
        <dbReference type="HAMAP-Rule" id="MF_02087"/>
    </source>
</evidence>
<dbReference type="STRING" id="411461.DORFOR_01549"/>
<dbReference type="InterPro" id="IPR011078">
    <property type="entry name" value="PyrdxlP_homeostasis"/>
</dbReference>
<dbReference type="HAMAP" id="MF_02087">
    <property type="entry name" value="PLP_homeostasis"/>
    <property type="match status" value="1"/>
</dbReference>
<gene>
    <name evidence="7" type="ORF">DORFOR_01549</name>
</gene>
<dbReference type="PANTHER" id="PTHR10146:SF14">
    <property type="entry name" value="PYRIDOXAL PHOSPHATE HOMEOSTASIS PROTEIN"/>
    <property type="match status" value="1"/>
</dbReference>
<evidence type="ECO:0000256" key="3">
    <source>
        <dbReference type="PIRSR" id="PIRSR004848-1"/>
    </source>
</evidence>
<dbReference type="Proteomes" id="UP000005359">
    <property type="component" value="Unassembled WGS sequence"/>
</dbReference>
<evidence type="ECO:0000256" key="5">
    <source>
        <dbReference type="SAM" id="Coils"/>
    </source>
</evidence>
<dbReference type="CDD" id="cd00635">
    <property type="entry name" value="PLPDE_III_YBL036c_like"/>
    <property type="match status" value="1"/>
</dbReference>
<dbReference type="Pfam" id="PF01168">
    <property type="entry name" value="Ala_racemase_N"/>
    <property type="match status" value="1"/>
</dbReference>
<organism evidence="7 8">
    <name type="scientific">Dorea formicigenerans ATCC 27755</name>
    <dbReference type="NCBI Taxonomy" id="411461"/>
    <lineage>
        <taxon>Bacteria</taxon>
        <taxon>Bacillati</taxon>
        <taxon>Bacillota</taxon>
        <taxon>Clostridia</taxon>
        <taxon>Lachnospirales</taxon>
        <taxon>Lachnospiraceae</taxon>
        <taxon>Dorea</taxon>
    </lineage>
</organism>
<name>B0G5K8_9FIRM</name>
<dbReference type="InterPro" id="IPR029066">
    <property type="entry name" value="PLP-binding_barrel"/>
</dbReference>
<evidence type="ECO:0000259" key="6">
    <source>
        <dbReference type="Pfam" id="PF01168"/>
    </source>
</evidence>
<sequence length="244" mass="27704">MILFIKELIKMLKENLENVEQKIQAACERSGRDRSEVTLIAVSKTKPAEMVQEAYDLGIRLFGENKVQEIMDKSEVLPADIHWHMIGHLQRNKIKYIIDKVDLIHSVDSLRLAEAIEKEAAKKHVIAKVLIEVNVGREESKFGFLPEELDDFVEKASDFSHIQFMGLMTSAPFVDNPEENRPIFAELRKLSVDIARKNAHNMSMSILSMGMTNDYEVAIEEGATMVRVGTAIFGARNYAQTNVR</sequence>
<feature type="modified residue" description="N6-(pyridoxal phosphate)lysine" evidence="2 3">
    <location>
        <position position="44"/>
    </location>
</feature>
<keyword evidence="1 2" id="KW-0663">Pyridoxal phosphate</keyword>
<dbReference type="AlphaFoldDB" id="B0G5K8"/>
<dbReference type="Gene3D" id="3.20.20.10">
    <property type="entry name" value="Alanine racemase"/>
    <property type="match status" value="1"/>
</dbReference>
<proteinExistence type="inferred from homology"/>
<dbReference type="PANTHER" id="PTHR10146">
    <property type="entry name" value="PROLINE SYNTHETASE CO-TRANSCRIBED BACTERIAL HOMOLOG PROTEIN"/>
    <property type="match status" value="1"/>
</dbReference>